<feature type="transmembrane region" description="Helical" evidence="2">
    <location>
        <begin position="312"/>
        <end position="332"/>
    </location>
</feature>
<protein>
    <recommendedName>
        <fullName evidence="3">DUF6534 domain-containing protein</fullName>
    </recommendedName>
</protein>
<dbReference type="Pfam" id="PF20152">
    <property type="entry name" value="DUF6534"/>
    <property type="match status" value="1"/>
</dbReference>
<reference evidence="5" key="1">
    <citation type="submission" date="2024-06" db="EMBL/GenBank/DDBJ databases">
        <title>Multi-omics analyses provide insights into the biosynthesis of the anticancer antibiotic pleurotin in Hohenbuehelia grisea.</title>
        <authorList>
            <person name="Weaver J.A."/>
            <person name="Alberti F."/>
        </authorList>
    </citation>
    <scope>NUCLEOTIDE SEQUENCE [LARGE SCALE GENOMIC DNA]</scope>
    <source>
        <strain evidence="5">T-177</strain>
    </source>
</reference>
<dbReference type="InterPro" id="IPR045339">
    <property type="entry name" value="DUF6534"/>
</dbReference>
<evidence type="ECO:0000313" key="4">
    <source>
        <dbReference type="EMBL" id="KAL0961183.1"/>
    </source>
</evidence>
<gene>
    <name evidence="4" type="ORF">HGRIS_006155</name>
</gene>
<keyword evidence="2" id="KW-1133">Transmembrane helix</keyword>
<feature type="region of interest" description="Disordered" evidence="1">
    <location>
        <begin position="398"/>
        <end position="420"/>
    </location>
</feature>
<organism evidence="4 5">
    <name type="scientific">Hohenbuehelia grisea</name>
    <dbReference type="NCBI Taxonomy" id="104357"/>
    <lineage>
        <taxon>Eukaryota</taxon>
        <taxon>Fungi</taxon>
        <taxon>Dikarya</taxon>
        <taxon>Basidiomycota</taxon>
        <taxon>Agaricomycotina</taxon>
        <taxon>Agaricomycetes</taxon>
        <taxon>Agaricomycetidae</taxon>
        <taxon>Agaricales</taxon>
        <taxon>Pleurotineae</taxon>
        <taxon>Pleurotaceae</taxon>
        <taxon>Hohenbuehelia</taxon>
    </lineage>
</organism>
<dbReference type="PANTHER" id="PTHR40465">
    <property type="entry name" value="CHROMOSOME 1, WHOLE GENOME SHOTGUN SEQUENCE"/>
    <property type="match status" value="1"/>
</dbReference>
<evidence type="ECO:0000256" key="2">
    <source>
        <dbReference type="SAM" id="Phobius"/>
    </source>
</evidence>
<dbReference type="PANTHER" id="PTHR40465:SF1">
    <property type="entry name" value="DUF6534 DOMAIN-CONTAINING PROTEIN"/>
    <property type="match status" value="1"/>
</dbReference>
<feature type="transmembrane region" description="Helical" evidence="2">
    <location>
        <begin position="285"/>
        <end position="306"/>
    </location>
</feature>
<evidence type="ECO:0000256" key="1">
    <source>
        <dbReference type="SAM" id="MobiDB-lite"/>
    </source>
</evidence>
<feature type="transmembrane region" description="Helical" evidence="2">
    <location>
        <begin position="131"/>
        <end position="155"/>
    </location>
</feature>
<proteinExistence type="predicted"/>
<feature type="transmembrane region" description="Helical" evidence="2">
    <location>
        <begin position="170"/>
        <end position="194"/>
    </location>
</feature>
<name>A0ABR3K1N1_9AGAR</name>
<dbReference type="Proteomes" id="UP001556367">
    <property type="component" value="Unassembled WGS sequence"/>
</dbReference>
<feature type="transmembrane region" description="Helical" evidence="2">
    <location>
        <begin position="241"/>
        <end position="265"/>
    </location>
</feature>
<dbReference type="EMBL" id="JASNQZ010000001">
    <property type="protein sequence ID" value="KAL0961183.1"/>
    <property type="molecule type" value="Genomic_DNA"/>
</dbReference>
<accession>A0ABR3K1N1</accession>
<evidence type="ECO:0000313" key="5">
    <source>
        <dbReference type="Proteomes" id="UP001556367"/>
    </source>
</evidence>
<feature type="domain" description="DUF6534" evidence="3">
    <location>
        <begin position="251"/>
        <end position="336"/>
    </location>
</feature>
<evidence type="ECO:0000259" key="3">
    <source>
        <dbReference type="Pfam" id="PF20152"/>
    </source>
</evidence>
<keyword evidence="5" id="KW-1185">Reference proteome</keyword>
<feature type="transmembrane region" description="Helical" evidence="2">
    <location>
        <begin position="97"/>
        <end position="119"/>
    </location>
</feature>
<comment type="caution">
    <text evidence="4">The sequence shown here is derived from an EMBL/GenBank/DDBJ whole genome shotgun (WGS) entry which is preliminary data.</text>
</comment>
<feature type="transmembrane region" description="Helical" evidence="2">
    <location>
        <begin position="206"/>
        <end position="226"/>
    </location>
</feature>
<keyword evidence="2" id="KW-0812">Transmembrane</keyword>
<keyword evidence="2" id="KW-0472">Membrane</keyword>
<sequence length="420" mass="46306">MSLPGCTHGPSSSLLSWRRLVRNMCFNAQWTRWGKYLSLVKYPSTASTSLSAATGVPCKDLAYRPGQTLVCSFLSLPVFPFRLMAPQNYIDSSLGSAFVGSSLSCIVFGILSTQLVSYFRYYPSDKLGYKLIVILIWILETVDQIFIGHAIYFYAIKNYATPEVLLSGKVIWTLILQLTIGALAGLIVKTCFALRVWRFSNHNRPVTFGILFLIYGHMGLVTAYTIKAFQGNLSSVPRLKVLASCSLGLGALTDILIALSLCYFLRKLRTGSKKSDTIVNQLTIYALNTGGVTSAISLTTLILYNIDPNSLRFVASYFVLSKLYAVSLMATLNTRKIIRGQGFDRGRGPSDGSHTFEMVHHRSMHSPAMPSSVFLKSQMEISVHQEVSVVADVGAESTEGGVSDDYQVNLPAPVQSPRWR</sequence>